<name>A0ACA9SBN0_9GLOM</name>
<feature type="non-terminal residue" evidence="1">
    <location>
        <position position="1"/>
    </location>
</feature>
<gene>
    <name evidence="1" type="ORF">RPERSI_LOCUS29292</name>
</gene>
<organism evidence="1 2">
    <name type="scientific">Racocetra persica</name>
    <dbReference type="NCBI Taxonomy" id="160502"/>
    <lineage>
        <taxon>Eukaryota</taxon>
        <taxon>Fungi</taxon>
        <taxon>Fungi incertae sedis</taxon>
        <taxon>Mucoromycota</taxon>
        <taxon>Glomeromycotina</taxon>
        <taxon>Glomeromycetes</taxon>
        <taxon>Diversisporales</taxon>
        <taxon>Gigasporaceae</taxon>
        <taxon>Racocetra</taxon>
    </lineage>
</organism>
<comment type="caution">
    <text evidence="1">The sequence shown here is derived from an EMBL/GenBank/DDBJ whole genome shotgun (WGS) entry which is preliminary data.</text>
</comment>
<protein>
    <submittedName>
        <fullName evidence="1">5761_t:CDS:1</fullName>
    </submittedName>
</protein>
<accession>A0ACA9SBN0</accession>
<feature type="non-terminal residue" evidence="1">
    <location>
        <position position="161"/>
    </location>
</feature>
<dbReference type="Proteomes" id="UP000789920">
    <property type="component" value="Unassembled WGS sequence"/>
</dbReference>
<proteinExistence type="predicted"/>
<evidence type="ECO:0000313" key="2">
    <source>
        <dbReference type="Proteomes" id="UP000789920"/>
    </source>
</evidence>
<sequence>YACNEEPYNGSYVSTIDSPIQWWKTTGDGTKTKPGALSSLAIKLFSVRPHAASCERVWSCCGWFLGDRRNNLGTKNLESMVKISSYLMSNAKQELHYYGLDLTEEEIQTVFQDITFFSEVNDEENSDNSDDSDDSTDFANLIDPEIEHQDLELENFIELNN</sequence>
<dbReference type="EMBL" id="CAJVQC010110045">
    <property type="protein sequence ID" value="CAG8834749.1"/>
    <property type="molecule type" value="Genomic_DNA"/>
</dbReference>
<keyword evidence="2" id="KW-1185">Reference proteome</keyword>
<evidence type="ECO:0000313" key="1">
    <source>
        <dbReference type="EMBL" id="CAG8834749.1"/>
    </source>
</evidence>
<reference evidence="1" key="1">
    <citation type="submission" date="2021-06" db="EMBL/GenBank/DDBJ databases">
        <authorList>
            <person name="Kallberg Y."/>
            <person name="Tangrot J."/>
            <person name="Rosling A."/>
        </authorList>
    </citation>
    <scope>NUCLEOTIDE SEQUENCE</scope>
    <source>
        <strain evidence="1">MA461A</strain>
    </source>
</reference>